<keyword evidence="1" id="KW-0808">Transferase</keyword>
<protein>
    <submittedName>
        <fullName evidence="4">GNAT family N-acetyltransferase</fullName>
    </submittedName>
</protein>
<dbReference type="PROSITE" id="PS51186">
    <property type="entry name" value="GNAT"/>
    <property type="match status" value="1"/>
</dbReference>
<evidence type="ECO:0000313" key="5">
    <source>
        <dbReference type="Proteomes" id="UP001308005"/>
    </source>
</evidence>
<accession>A0ABU6D323</accession>
<dbReference type="Proteomes" id="UP001308005">
    <property type="component" value="Unassembled WGS sequence"/>
</dbReference>
<dbReference type="InterPro" id="IPR050832">
    <property type="entry name" value="Bact_Acetyltransf"/>
</dbReference>
<comment type="caution">
    <text evidence="4">The sequence shown here is derived from an EMBL/GenBank/DDBJ whole genome shotgun (WGS) entry which is preliminary data.</text>
</comment>
<dbReference type="InterPro" id="IPR000182">
    <property type="entry name" value="GNAT_dom"/>
</dbReference>
<dbReference type="PANTHER" id="PTHR43877">
    <property type="entry name" value="AMINOALKYLPHOSPHONATE N-ACETYLTRANSFERASE-RELATED-RELATED"/>
    <property type="match status" value="1"/>
</dbReference>
<evidence type="ECO:0000259" key="3">
    <source>
        <dbReference type="PROSITE" id="PS51186"/>
    </source>
</evidence>
<dbReference type="EMBL" id="JAYMYJ010000152">
    <property type="protein sequence ID" value="MEB4593181.1"/>
    <property type="molecule type" value="Genomic_DNA"/>
</dbReference>
<name>A0ABU6D323_9GAMM</name>
<reference evidence="4 5" key="2">
    <citation type="submission" date="2024-01" db="EMBL/GenBank/DDBJ databases">
        <authorList>
            <person name="Xie X."/>
        </authorList>
    </citation>
    <scope>NUCLEOTIDE SEQUENCE [LARGE SCALE GENOMIC DNA]</scope>
    <source>
        <strain evidence="4">SCUT-1</strain>
    </source>
</reference>
<keyword evidence="2" id="KW-0012">Acyltransferase</keyword>
<evidence type="ECO:0000256" key="2">
    <source>
        <dbReference type="ARBA" id="ARBA00023315"/>
    </source>
</evidence>
<evidence type="ECO:0000256" key="1">
    <source>
        <dbReference type="ARBA" id="ARBA00022679"/>
    </source>
</evidence>
<dbReference type="PANTHER" id="PTHR43877:SF1">
    <property type="entry name" value="ACETYLTRANSFERASE"/>
    <property type="match status" value="1"/>
</dbReference>
<dbReference type="Gene3D" id="3.40.630.30">
    <property type="match status" value="1"/>
</dbReference>
<sequence>MTIGFATQADIPELCGLLDLLFTQEAEFQPDRDAQQRGLAAIVGNPAVGHILVARQDDETVGMVNLLYTVSTALGGKVAVLEDMVIAPQVRRQGVGKQLLAAAVGHARGQGCLRITLLTDTNNQAAQALYRRLGFAASGMLPMRLMLPLK</sequence>
<dbReference type="Pfam" id="PF00583">
    <property type="entry name" value="Acetyltransf_1"/>
    <property type="match status" value="1"/>
</dbReference>
<proteinExistence type="predicted"/>
<evidence type="ECO:0000313" key="4">
    <source>
        <dbReference type="EMBL" id="MEB4593181.1"/>
    </source>
</evidence>
<organism evidence="4 5">
    <name type="scientific">Candidatus Thiothrix phosphatis</name>
    <dbReference type="NCBI Taxonomy" id="3112415"/>
    <lineage>
        <taxon>Bacteria</taxon>
        <taxon>Pseudomonadati</taxon>
        <taxon>Pseudomonadota</taxon>
        <taxon>Gammaproteobacteria</taxon>
        <taxon>Thiotrichales</taxon>
        <taxon>Thiotrichaceae</taxon>
        <taxon>Thiothrix</taxon>
    </lineage>
</organism>
<feature type="domain" description="N-acetyltransferase" evidence="3">
    <location>
        <begin position="1"/>
        <end position="150"/>
    </location>
</feature>
<keyword evidence="5" id="KW-1185">Reference proteome</keyword>
<reference evidence="5" key="1">
    <citation type="submission" date="2023-07" db="EMBL/GenBank/DDBJ databases">
        <title>The carbon used by Thiothrix.</title>
        <authorList>
            <person name="Chen L."/>
        </authorList>
    </citation>
    <scope>NUCLEOTIDE SEQUENCE [LARGE SCALE GENOMIC DNA]</scope>
</reference>
<gene>
    <name evidence="4" type="ORF">VSS37_19540</name>
</gene>
<dbReference type="SUPFAM" id="SSF55729">
    <property type="entry name" value="Acyl-CoA N-acyltransferases (Nat)"/>
    <property type="match status" value="1"/>
</dbReference>
<dbReference type="CDD" id="cd04301">
    <property type="entry name" value="NAT_SF"/>
    <property type="match status" value="1"/>
</dbReference>
<dbReference type="InterPro" id="IPR016181">
    <property type="entry name" value="Acyl_CoA_acyltransferase"/>
</dbReference>